<reference evidence="1 2" key="1">
    <citation type="journal article" date="2016" name="Nat. Commun.">
        <title>Thousands of microbial genomes shed light on interconnected biogeochemical processes in an aquifer system.</title>
        <authorList>
            <person name="Anantharaman K."/>
            <person name="Brown C.T."/>
            <person name="Hug L.A."/>
            <person name="Sharon I."/>
            <person name="Castelle C.J."/>
            <person name="Probst A.J."/>
            <person name="Thomas B.C."/>
            <person name="Singh A."/>
            <person name="Wilkins M.J."/>
            <person name="Karaoz U."/>
            <person name="Brodie E.L."/>
            <person name="Williams K.H."/>
            <person name="Hubbard S.S."/>
            <person name="Banfield J.F."/>
        </authorList>
    </citation>
    <scope>NUCLEOTIDE SEQUENCE [LARGE SCALE GENOMIC DNA]</scope>
</reference>
<dbReference type="Proteomes" id="UP000177306">
    <property type="component" value="Unassembled WGS sequence"/>
</dbReference>
<evidence type="ECO:0008006" key="3">
    <source>
        <dbReference type="Google" id="ProtNLM"/>
    </source>
</evidence>
<evidence type="ECO:0000313" key="2">
    <source>
        <dbReference type="Proteomes" id="UP000177306"/>
    </source>
</evidence>
<comment type="caution">
    <text evidence="1">The sequence shown here is derived from an EMBL/GenBank/DDBJ whole genome shotgun (WGS) entry which is preliminary data.</text>
</comment>
<name>A0A1F6EHU7_9BACT</name>
<accession>A0A1F6EHU7</accession>
<gene>
    <name evidence="1" type="ORF">A3A38_02405</name>
</gene>
<dbReference type="EMBL" id="MFLY01000005">
    <property type="protein sequence ID" value="OGG73221.1"/>
    <property type="molecule type" value="Genomic_DNA"/>
</dbReference>
<evidence type="ECO:0000313" key="1">
    <source>
        <dbReference type="EMBL" id="OGG73221.1"/>
    </source>
</evidence>
<dbReference type="AlphaFoldDB" id="A0A1F6EHU7"/>
<sequence>MTLIETLVAITILTVAIISPMSLTIQSLSASYYARDQVIAFNLAQEAVESLRSIRDGNILRIAYNQPDPECNPMTLLCNIPIGVPFIIDVRDNSITSCTGECPPLQTDGDLYGYELGWGDTRFRRTVQVEFVEGTQDEIRIAVTVAWQAGPRQERTFTLYENLYRWVEDGSV</sequence>
<proteinExistence type="predicted"/>
<organism evidence="1 2">
    <name type="scientific">Candidatus Kaiserbacteria bacterium RIFCSPLOWO2_01_FULL_53_17</name>
    <dbReference type="NCBI Taxonomy" id="1798511"/>
    <lineage>
        <taxon>Bacteria</taxon>
        <taxon>Candidatus Kaiseribacteriota</taxon>
    </lineage>
</organism>
<protein>
    <recommendedName>
        <fullName evidence="3">Type II secretion system protein GspI C-terminal domain-containing protein</fullName>
    </recommendedName>
</protein>